<sequence length="152" mass="16869">MPDIAMNSMSIMQEHAMKCNAGTSSFLDIQHGETVVCILCYKYQVDTYGHSEIEKKFLALGTLVQLEVPLMPEKGGSYGLLQQIGGIAGLTGKSHMWLRNMDFIGGDQAIHHTIRLLQIFGSVISSTPLDRSMEPKLVNRLGKLVRRRPPNV</sequence>
<gene>
    <name evidence="1" type="ORF">ACHAW5_005373</name>
</gene>
<evidence type="ECO:0000313" key="1">
    <source>
        <dbReference type="EMBL" id="KAL3795411.1"/>
    </source>
</evidence>
<dbReference type="AlphaFoldDB" id="A0ABD3Q771"/>
<name>A0ABD3Q771_9STRA</name>
<proteinExistence type="predicted"/>
<dbReference type="Proteomes" id="UP001530315">
    <property type="component" value="Unassembled WGS sequence"/>
</dbReference>
<organism evidence="1 2">
    <name type="scientific">Stephanodiscus triporus</name>
    <dbReference type="NCBI Taxonomy" id="2934178"/>
    <lineage>
        <taxon>Eukaryota</taxon>
        <taxon>Sar</taxon>
        <taxon>Stramenopiles</taxon>
        <taxon>Ochrophyta</taxon>
        <taxon>Bacillariophyta</taxon>
        <taxon>Coscinodiscophyceae</taxon>
        <taxon>Thalassiosirophycidae</taxon>
        <taxon>Stephanodiscales</taxon>
        <taxon>Stephanodiscaceae</taxon>
        <taxon>Stephanodiscus</taxon>
    </lineage>
</organism>
<keyword evidence="2" id="KW-1185">Reference proteome</keyword>
<protein>
    <submittedName>
        <fullName evidence="1">Uncharacterized protein</fullName>
    </submittedName>
</protein>
<comment type="caution">
    <text evidence="1">The sequence shown here is derived from an EMBL/GenBank/DDBJ whole genome shotgun (WGS) entry which is preliminary data.</text>
</comment>
<evidence type="ECO:0000313" key="2">
    <source>
        <dbReference type="Proteomes" id="UP001530315"/>
    </source>
</evidence>
<reference evidence="1 2" key="1">
    <citation type="submission" date="2024-10" db="EMBL/GenBank/DDBJ databases">
        <title>Updated reference genomes for cyclostephanoid diatoms.</title>
        <authorList>
            <person name="Roberts W.R."/>
            <person name="Alverson A.J."/>
        </authorList>
    </citation>
    <scope>NUCLEOTIDE SEQUENCE [LARGE SCALE GENOMIC DNA]</scope>
    <source>
        <strain evidence="1 2">AJA276-08</strain>
    </source>
</reference>
<accession>A0ABD3Q771</accession>
<dbReference type="EMBL" id="JALLAZ020000426">
    <property type="protein sequence ID" value="KAL3795411.1"/>
    <property type="molecule type" value="Genomic_DNA"/>
</dbReference>